<organism evidence="2 3">
    <name type="scientific">Operophtera brumata</name>
    <name type="common">Winter moth</name>
    <name type="synonym">Phalaena brumata</name>
    <dbReference type="NCBI Taxonomy" id="104452"/>
    <lineage>
        <taxon>Eukaryota</taxon>
        <taxon>Metazoa</taxon>
        <taxon>Ecdysozoa</taxon>
        <taxon>Arthropoda</taxon>
        <taxon>Hexapoda</taxon>
        <taxon>Insecta</taxon>
        <taxon>Pterygota</taxon>
        <taxon>Neoptera</taxon>
        <taxon>Endopterygota</taxon>
        <taxon>Lepidoptera</taxon>
        <taxon>Glossata</taxon>
        <taxon>Ditrysia</taxon>
        <taxon>Geometroidea</taxon>
        <taxon>Geometridae</taxon>
        <taxon>Larentiinae</taxon>
        <taxon>Operophtera</taxon>
    </lineage>
</organism>
<dbReference type="Proteomes" id="UP000037510">
    <property type="component" value="Unassembled WGS sequence"/>
</dbReference>
<keyword evidence="3" id="KW-1185">Reference proteome</keyword>
<accession>A0A0L7K2Q0</accession>
<dbReference type="EMBL" id="JTDY01013864">
    <property type="protein sequence ID" value="KOB52081.1"/>
    <property type="molecule type" value="Genomic_DNA"/>
</dbReference>
<protein>
    <submittedName>
        <fullName evidence="2">Uncharacterized protein</fullName>
    </submittedName>
</protein>
<evidence type="ECO:0000256" key="1">
    <source>
        <dbReference type="SAM" id="MobiDB-lite"/>
    </source>
</evidence>
<feature type="region of interest" description="Disordered" evidence="1">
    <location>
        <begin position="24"/>
        <end position="46"/>
    </location>
</feature>
<evidence type="ECO:0000313" key="3">
    <source>
        <dbReference type="Proteomes" id="UP000037510"/>
    </source>
</evidence>
<name>A0A0L7K2Q0_OPEBR</name>
<proteinExistence type="predicted"/>
<evidence type="ECO:0000313" key="2">
    <source>
        <dbReference type="EMBL" id="KOB52081.1"/>
    </source>
</evidence>
<comment type="caution">
    <text evidence="2">The sequence shown here is derived from an EMBL/GenBank/DDBJ whole genome shotgun (WGS) entry which is preliminary data.</text>
</comment>
<reference evidence="2 3" key="1">
    <citation type="journal article" date="2015" name="Genome Biol. Evol.">
        <title>The genome of winter moth (Operophtera brumata) provides a genomic perspective on sexual dimorphism and phenology.</title>
        <authorList>
            <person name="Derks M.F."/>
            <person name="Smit S."/>
            <person name="Salis L."/>
            <person name="Schijlen E."/>
            <person name="Bossers A."/>
            <person name="Mateman C."/>
            <person name="Pijl A.S."/>
            <person name="de Ridder D."/>
            <person name="Groenen M.A."/>
            <person name="Visser M.E."/>
            <person name="Megens H.J."/>
        </authorList>
    </citation>
    <scope>NUCLEOTIDE SEQUENCE [LARGE SCALE GENOMIC DNA]</scope>
    <source>
        <strain evidence="2">WM2013NL</strain>
        <tissue evidence="2">Head and thorax</tissue>
    </source>
</reference>
<gene>
    <name evidence="2" type="ORF">OBRU01_26556</name>
</gene>
<dbReference type="AlphaFoldDB" id="A0A0L7K2Q0"/>
<sequence length="106" mass="12149">MKVQYLLCVCLVCKKKPENFHKSYQSEGDGEIGYSRKKNGGGKKGYQHFDSYHKKAGDNYEFEKQYFFNREGAADGNGGVEAYGHNPDDYVLPEKYTYGSGEEYNF</sequence>